<evidence type="ECO:0000259" key="1">
    <source>
        <dbReference type="PROSITE" id="PS51186"/>
    </source>
</evidence>
<sequence>MPLNRFNQLVGPTVENDQPGQLPNFTTLAGQYGQVEHIDLARHLDDISRYYTDFSHLDDWTYLFEEPYQTKAEVQSLLTSYEQSANPYHLAITNDTGQVVGTFALLNINPDWRTVEMGRVIYFPELRHSRLATEAQYLVMKYVFEELHYRRYEWKCDSLNQRSRKAASRLGFCYEGTFKNAVIYKGRSRDTAWFSITPEQWPILKRRFESWLNPANFDANGRQIKALREY</sequence>
<feature type="domain" description="N-acetyltransferase" evidence="1">
    <location>
        <begin position="45"/>
        <end position="190"/>
    </location>
</feature>
<dbReference type="InterPro" id="IPR051908">
    <property type="entry name" value="Ribosomal_N-acetyltransferase"/>
</dbReference>
<evidence type="ECO:0000313" key="2">
    <source>
        <dbReference type="EMBL" id="KRM01699.1"/>
    </source>
</evidence>
<name>A0A0R1VF59_9LACO</name>
<dbReference type="InterPro" id="IPR016181">
    <property type="entry name" value="Acyl_CoA_acyltransferase"/>
</dbReference>
<accession>A0A0R1VF59</accession>
<dbReference type="FunFam" id="3.40.630.30:FF:000047">
    <property type="entry name" value="Acetyltransferase, GNAT family"/>
    <property type="match status" value="1"/>
</dbReference>
<dbReference type="PANTHER" id="PTHR43441:SF2">
    <property type="entry name" value="FAMILY ACETYLTRANSFERASE, PUTATIVE (AFU_ORTHOLOGUE AFUA_7G00850)-RELATED"/>
    <property type="match status" value="1"/>
</dbReference>
<reference evidence="2 3" key="1">
    <citation type="journal article" date="2015" name="Genome Announc.">
        <title>Expanding the biotechnology potential of lactobacilli through comparative genomics of 213 strains and associated genera.</title>
        <authorList>
            <person name="Sun Z."/>
            <person name="Harris H.M."/>
            <person name="McCann A."/>
            <person name="Guo C."/>
            <person name="Argimon S."/>
            <person name="Zhang W."/>
            <person name="Yang X."/>
            <person name="Jeffery I.B."/>
            <person name="Cooney J.C."/>
            <person name="Kagawa T.F."/>
            <person name="Liu W."/>
            <person name="Song Y."/>
            <person name="Salvetti E."/>
            <person name="Wrobel A."/>
            <person name="Rasinkangas P."/>
            <person name="Parkhill J."/>
            <person name="Rea M.C."/>
            <person name="O'Sullivan O."/>
            <person name="Ritari J."/>
            <person name="Douillard F.P."/>
            <person name="Paul Ross R."/>
            <person name="Yang R."/>
            <person name="Briner A.E."/>
            <person name="Felis G.E."/>
            <person name="de Vos W.M."/>
            <person name="Barrangou R."/>
            <person name="Klaenhammer T.R."/>
            <person name="Caufield P.W."/>
            <person name="Cui Y."/>
            <person name="Zhang H."/>
            <person name="O'Toole P.W."/>
        </authorList>
    </citation>
    <scope>NUCLEOTIDE SEQUENCE [LARGE SCALE GENOMIC DNA]</scope>
    <source>
        <strain evidence="2 3">DSM 16045</strain>
    </source>
</reference>
<keyword evidence="3" id="KW-1185">Reference proteome</keyword>
<organism evidence="2 3">
    <name type="scientific">Limosilactobacillus gastricus DSM 16045</name>
    <dbReference type="NCBI Taxonomy" id="1423749"/>
    <lineage>
        <taxon>Bacteria</taxon>
        <taxon>Bacillati</taxon>
        <taxon>Bacillota</taxon>
        <taxon>Bacilli</taxon>
        <taxon>Lactobacillales</taxon>
        <taxon>Lactobacillaceae</taxon>
        <taxon>Limosilactobacillus</taxon>
    </lineage>
</organism>
<dbReference type="AlphaFoldDB" id="A0A0R1VF59"/>
<dbReference type="Gene3D" id="3.40.630.30">
    <property type="match status" value="1"/>
</dbReference>
<dbReference type="PATRIC" id="fig|1423749.3.peg.497"/>
<dbReference type="PANTHER" id="PTHR43441">
    <property type="entry name" value="RIBOSOMAL-PROTEIN-SERINE ACETYLTRANSFERASE"/>
    <property type="match status" value="1"/>
</dbReference>
<dbReference type="RefSeq" id="WP_056937543.1">
    <property type="nucleotide sequence ID" value="NZ_AZFN01000015.1"/>
</dbReference>
<dbReference type="GO" id="GO:1990189">
    <property type="term" value="F:protein N-terminal-serine acetyltransferase activity"/>
    <property type="evidence" value="ECO:0007669"/>
    <property type="project" value="TreeGrafter"/>
</dbReference>
<dbReference type="InterPro" id="IPR000182">
    <property type="entry name" value="GNAT_dom"/>
</dbReference>
<dbReference type="EMBL" id="AZFN01000015">
    <property type="protein sequence ID" value="KRM01699.1"/>
    <property type="molecule type" value="Genomic_DNA"/>
</dbReference>
<comment type="caution">
    <text evidence="2">The sequence shown here is derived from an EMBL/GenBank/DDBJ whole genome shotgun (WGS) entry which is preliminary data.</text>
</comment>
<dbReference type="SUPFAM" id="SSF55729">
    <property type="entry name" value="Acyl-CoA N-acyltransferases (Nat)"/>
    <property type="match status" value="1"/>
</dbReference>
<dbReference type="GO" id="GO:0008999">
    <property type="term" value="F:protein-N-terminal-alanine acetyltransferase activity"/>
    <property type="evidence" value="ECO:0007669"/>
    <property type="project" value="TreeGrafter"/>
</dbReference>
<keyword evidence="2" id="KW-0808">Transferase</keyword>
<protein>
    <submittedName>
        <fullName evidence="2">GCN5-related N-acetyltransferase</fullName>
    </submittedName>
</protein>
<dbReference type="Proteomes" id="UP000051739">
    <property type="component" value="Unassembled WGS sequence"/>
</dbReference>
<gene>
    <name evidence="2" type="ORF">FC60_GL000493</name>
</gene>
<proteinExistence type="predicted"/>
<dbReference type="PROSITE" id="PS51186">
    <property type="entry name" value="GNAT"/>
    <property type="match status" value="1"/>
</dbReference>
<dbReference type="Pfam" id="PF13302">
    <property type="entry name" value="Acetyltransf_3"/>
    <property type="match status" value="1"/>
</dbReference>
<evidence type="ECO:0000313" key="3">
    <source>
        <dbReference type="Proteomes" id="UP000051739"/>
    </source>
</evidence>